<accession>W4KLJ7</accession>
<evidence type="ECO:0000313" key="2">
    <source>
        <dbReference type="EMBL" id="ETW86230.1"/>
    </source>
</evidence>
<dbReference type="Proteomes" id="UP000030671">
    <property type="component" value="Unassembled WGS sequence"/>
</dbReference>
<dbReference type="EMBL" id="KI925455">
    <property type="protein sequence ID" value="ETW86230.1"/>
    <property type="molecule type" value="Genomic_DNA"/>
</dbReference>
<name>W4KLJ7_HETIT</name>
<organism evidence="2 3">
    <name type="scientific">Heterobasidion irregulare (strain TC 32-1)</name>
    <dbReference type="NCBI Taxonomy" id="747525"/>
    <lineage>
        <taxon>Eukaryota</taxon>
        <taxon>Fungi</taxon>
        <taxon>Dikarya</taxon>
        <taxon>Basidiomycota</taxon>
        <taxon>Agaricomycotina</taxon>
        <taxon>Agaricomycetes</taxon>
        <taxon>Russulales</taxon>
        <taxon>Bondarzewiaceae</taxon>
        <taxon>Heterobasidion</taxon>
        <taxon>Heterobasidion annosum species complex</taxon>
    </lineage>
</organism>
<dbReference type="RefSeq" id="XP_009542987.1">
    <property type="nucleotide sequence ID" value="XM_009544692.1"/>
</dbReference>
<dbReference type="AlphaFoldDB" id="W4KLJ7"/>
<dbReference type="GeneID" id="20665676"/>
<dbReference type="KEGG" id="hir:HETIRDRAFT_100253"/>
<dbReference type="InParanoid" id="W4KLJ7"/>
<keyword evidence="3" id="KW-1185">Reference proteome</keyword>
<proteinExistence type="predicted"/>
<gene>
    <name evidence="2" type="ORF">HETIRDRAFT_100253</name>
</gene>
<reference evidence="2 3" key="1">
    <citation type="journal article" date="2012" name="New Phytol.">
        <title>Insight into trade-off between wood decay and parasitism from the genome of a fungal forest pathogen.</title>
        <authorList>
            <person name="Olson A."/>
            <person name="Aerts A."/>
            <person name="Asiegbu F."/>
            <person name="Belbahri L."/>
            <person name="Bouzid O."/>
            <person name="Broberg A."/>
            <person name="Canback B."/>
            <person name="Coutinho P.M."/>
            <person name="Cullen D."/>
            <person name="Dalman K."/>
            <person name="Deflorio G."/>
            <person name="van Diepen L.T."/>
            <person name="Dunand C."/>
            <person name="Duplessis S."/>
            <person name="Durling M."/>
            <person name="Gonthier P."/>
            <person name="Grimwood J."/>
            <person name="Fossdal C.G."/>
            <person name="Hansson D."/>
            <person name="Henrissat B."/>
            <person name="Hietala A."/>
            <person name="Himmelstrand K."/>
            <person name="Hoffmeister D."/>
            <person name="Hogberg N."/>
            <person name="James T.Y."/>
            <person name="Karlsson M."/>
            <person name="Kohler A."/>
            <person name="Kues U."/>
            <person name="Lee Y.H."/>
            <person name="Lin Y.C."/>
            <person name="Lind M."/>
            <person name="Lindquist E."/>
            <person name="Lombard V."/>
            <person name="Lucas S."/>
            <person name="Lunden K."/>
            <person name="Morin E."/>
            <person name="Murat C."/>
            <person name="Park J."/>
            <person name="Raffaello T."/>
            <person name="Rouze P."/>
            <person name="Salamov A."/>
            <person name="Schmutz J."/>
            <person name="Solheim H."/>
            <person name="Stahlberg J."/>
            <person name="Velez H."/>
            <person name="de Vries R.P."/>
            <person name="Wiebenga A."/>
            <person name="Woodward S."/>
            <person name="Yakovlev I."/>
            <person name="Garbelotto M."/>
            <person name="Martin F."/>
            <person name="Grigoriev I.V."/>
            <person name="Stenlid J."/>
        </authorList>
    </citation>
    <scope>NUCLEOTIDE SEQUENCE [LARGE SCALE GENOMIC DNA]</scope>
    <source>
        <strain evidence="2 3">TC 32-1</strain>
    </source>
</reference>
<sequence length="339" mass="36962">MCRFVRACRAVGWLASDCARPEHGSRRQPPLISASDGITIPAGLIFPLHPLSDAQHFGPSASRPPRLPGRPRHPLVSLTHPRPHPLAVRTVGHNSQPQALPSITNKAANRRRHTTPLPCRVRRIGIPSATSTPARFLVSTRLLSEIHVAQTTCHLRVPGFYGIHAKRDASRRPSRGMGPPRPRFRSPDTAYEYPNLSPRVAPVLGAQSTEISSNPIFKPQAAPSLPVTAHKPPARRLATALSFHLTSSSGAITVDFDSYRYYNCTGVLSVVIIIHIVCRISRATSCAPLVTDSGALIILRRATMSKSHHDWTSYSACESAGSYHSVSPYTASEYTTRCP</sequence>
<dbReference type="HOGENOM" id="CLU_819051_0_0_1"/>
<evidence type="ECO:0000256" key="1">
    <source>
        <dbReference type="SAM" id="MobiDB-lite"/>
    </source>
</evidence>
<feature type="region of interest" description="Disordered" evidence="1">
    <location>
        <begin position="166"/>
        <end position="190"/>
    </location>
</feature>
<protein>
    <submittedName>
        <fullName evidence="2">Uncharacterized protein</fullName>
    </submittedName>
</protein>
<evidence type="ECO:0000313" key="3">
    <source>
        <dbReference type="Proteomes" id="UP000030671"/>
    </source>
</evidence>